<comment type="caution">
    <text evidence="2">The sequence shown here is derived from an EMBL/GenBank/DDBJ whole genome shotgun (WGS) entry which is preliminary data.</text>
</comment>
<proteinExistence type="predicted"/>
<evidence type="ECO:0000313" key="2">
    <source>
        <dbReference type="EMBL" id="KAK6640115.1"/>
    </source>
</evidence>
<name>A0AAN8PAL8_POLSC</name>
<gene>
    <name evidence="2" type="ORF">RUM43_008392</name>
</gene>
<evidence type="ECO:0000313" key="3">
    <source>
        <dbReference type="Proteomes" id="UP001372834"/>
    </source>
</evidence>
<dbReference type="AlphaFoldDB" id="A0AAN8PAL8"/>
<reference evidence="2 3" key="1">
    <citation type="submission" date="2023-10" db="EMBL/GenBank/DDBJ databases">
        <title>Genomes of two closely related lineages of the louse Polyplax serrata with different host specificities.</title>
        <authorList>
            <person name="Martinu J."/>
            <person name="Tarabai H."/>
            <person name="Stefka J."/>
            <person name="Hypsa V."/>
        </authorList>
    </citation>
    <scope>NUCLEOTIDE SEQUENCE [LARGE SCALE GENOMIC DNA]</scope>
    <source>
        <strain evidence="2">HR10_N</strain>
    </source>
</reference>
<dbReference type="EMBL" id="JAWJWE010000003">
    <property type="protein sequence ID" value="KAK6640115.1"/>
    <property type="molecule type" value="Genomic_DNA"/>
</dbReference>
<evidence type="ECO:0000256" key="1">
    <source>
        <dbReference type="SAM" id="MobiDB-lite"/>
    </source>
</evidence>
<feature type="compositionally biased region" description="Polar residues" evidence="1">
    <location>
        <begin position="7"/>
        <end position="25"/>
    </location>
</feature>
<dbReference type="Proteomes" id="UP001372834">
    <property type="component" value="Unassembled WGS sequence"/>
</dbReference>
<feature type="region of interest" description="Disordered" evidence="1">
    <location>
        <begin position="1"/>
        <end position="53"/>
    </location>
</feature>
<feature type="compositionally biased region" description="Pro residues" evidence="1">
    <location>
        <begin position="37"/>
        <end position="46"/>
    </location>
</feature>
<sequence>MAKEFSVGSSQWLSAPGGNTTSKSMDSLRSLPLLSSPSPPTGPPTRRPSFLVSSNADARRVSYAYSYDGCKTYTSFDELEKRNEKRKQDFLNLTIEKRRNIFAGNLTLGKSAESWEIEPTGRMHLSLQPSGSVLHVPDRRLTILSPHTSNCTPDLLQFGERTRESARNTLLLPKLMLPKSESQVFHSRDVLDETNDDKLYT</sequence>
<organism evidence="2 3">
    <name type="scientific">Polyplax serrata</name>
    <name type="common">Common mouse louse</name>
    <dbReference type="NCBI Taxonomy" id="468196"/>
    <lineage>
        <taxon>Eukaryota</taxon>
        <taxon>Metazoa</taxon>
        <taxon>Ecdysozoa</taxon>
        <taxon>Arthropoda</taxon>
        <taxon>Hexapoda</taxon>
        <taxon>Insecta</taxon>
        <taxon>Pterygota</taxon>
        <taxon>Neoptera</taxon>
        <taxon>Paraneoptera</taxon>
        <taxon>Psocodea</taxon>
        <taxon>Troctomorpha</taxon>
        <taxon>Phthiraptera</taxon>
        <taxon>Anoplura</taxon>
        <taxon>Polyplacidae</taxon>
        <taxon>Polyplax</taxon>
    </lineage>
</organism>
<accession>A0AAN8PAL8</accession>
<feature type="compositionally biased region" description="Low complexity" evidence="1">
    <location>
        <begin position="27"/>
        <end position="36"/>
    </location>
</feature>
<protein>
    <submittedName>
        <fullName evidence="2">Uncharacterized protein</fullName>
    </submittedName>
</protein>